<evidence type="ECO:0000313" key="1">
    <source>
        <dbReference type="EnsemblPlants" id="HORVU.MOREX.r3.2HG0205090.1"/>
    </source>
</evidence>
<reference evidence="2" key="1">
    <citation type="journal article" date="2012" name="Nature">
        <title>A physical, genetic and functional sequence assembly of the barley genome.</title>
        <authorList>
            <consortium name="The International Barley Genome Sequencing Consortium"/>
            <person name="Mayer K.F."/>
            <person name="Waugh R."/>
            <person name="Brown J.W."/>
            <person name="Schulman A."/>
            <person name="Langridge P."/>
            <person name="Platzer M."/>
            <person name="Fincher G.B."/>
            <person name="Muehlbauer G.J."/>
            <person name="Sato K."/>
            <person name="Close T.J."/>
            <person name="Wise R.P."/>
            <person name="Stein N."/>
        </authorList>
    </citation>
    <scope>NUCLEOTIDE SEQUENCE [LARGE SCALE GENOMIC DNA]</scope>
    <source>
        <strain evidence="2">cv. Morex</strain>
    </source>
</reference>
<accession>A0A8I6WU46</accession>
<dbReference type="Pfam" id="PF21230">
    <property type="entry name" value="Nakanori"/>
    <property type="match status" value="1"/>
</dbReference>
<evidence type="ECO:0008006" key="3">
    <source>
        <dbReference type="Google" id="ProtNLM"/>
    </source>
</evidence>
<sequence length="208" mass="22954">MASGVFGTVISEETVTATGEYKEPVTQKDVADYAMKMINAGGKDVDAQKFLDNLKDRYGNGITAKCLIYNATGTTLNFSDYYDWHGLVYETPYPSQIQNGQWGAFLHVHSTAALHGSEGAVVYRTKLPSGTSSCDWLFSWCIPFFGGNTVYTELGEQGHFPPNWRYINEKLDKYATGSSTHSKYGYLTNAEIGGGTTTDTRAVFQLPY</sequence>
<reference evidence="1" key="3">
    <citation type="submission" date="2022-01" db="UniProtKB">
        <authorList>
            <consortium name="EnsemblPlants"/>
        </authorList>
    </citation>
    <scope>IDENTIFICATION</scope>
    <source>
        <strain evidence="1">subsp. vulgare</strain>
    </source>
</reference>
<dbReference type="Gramene" id="HORVU.MOREX.r2.2HG0170650.1">
    <property type="protein sequence ID" value="HORVU.MOREX.r2.2HG0170650.1"/>
    <property type="gene ID" value="HORVU.MOREX.r2.2HG0170650"/>
</dbReference>
<dbReference type="SMR" id="A0A8I6WU46"/>
<evidence type="ECO:0000313" key="2">
    <source>
        <dbReference type="Proteomes" id="UP000011116"/>
    </source>
</evidence>
<dbReference type="KEGG" id="hvg:123431049"/>
<dbReference type="InterPro" id="IPR049065">
    <property type="entry name" value="Nakanori"/>
</dbReference>
<protein>
    <recommendedName>
        <fullName evidence="3">23 kDa jasmonate-induced protein-like</fullName>
    </recommendedName>
</protein>
<dbReference type="Gramene" id="HORVU.MOREX.r3.2HG0205090.1">
    <property type="protein sequence ID" value="HORVU.MOREX.r3.2HG0205090.1"/>
    <property type="gene ID" value="HORVU.MOREX.r3.2HG0205090"/>
</dbReference>
<gene>
    <name evidence="1" type="primary">LOC123431049</name>
</gene>
<dbReference type="PANTHER" id="PTHR36482">
    <property type="entry name" value="OSJNBA0024J22.15 PROTEIN"/>
    <property type="match status" value="1"/>
</dbReference>
<dbReference type="InterPro" id="IPR053085">
    <property type="entry name" value="Jasmonate-induced_protein"/>
</dbReference>
<dbReference type="GeneID" id="123431049"/>
<reference evidence="1" key="2">
    <citation type="submission" date="2020-10" db="EMBL/GenBank/DDBJ databases">
        <authorList>
            <person name="Scholz U."/>
            <person name="Mascher M."/>
            <person name="Fiebig A."/>
        </authorList>
    </citation>
    <scope>NUCLEOTIDE SEQUENCE [LARGE SCALE GENOMIC DNA]</scope>
    <source>
        <strain evidence="1">cv. Morex</strain>
    </source>
</reference>
<dbReference type="EnsemblPlants" id="HORVU.MOREX.r3.2HG0205090.1">
    <property type="protein sequence ID" value="HORVU.MOREX.r3.2HG0205090.1"/>
    <property type="gene ID" value="HORVU.MOREX.r3.2HG0205090"/>
</dbReference>
<dbReference type="AlphaFoldDB" id="A0A8I6WU46"/>
<proteinExistence type="predicted"/>
<name>A0A8I6WU46_HORVV</name>
<organism evidence="1 2">
    <name type="scientific">Hordeum vulgare subsp. vulgare</name>
    <name type="common">Domesticated barley</name>
    <dbReference type="NCBI Taxonomy" id="112509"/>
    <lineage>
        <taxon>Eukaryota</taxon>
        <taxon>Viridiplantae</taxon>
        <taxon>Streptophyta</taxon>
        <taxon>Embryophyta</taxon>
        <taxon>Tracheophyta</taxon>
        <taxon>Spermatophyta</taxon>
        <taxon>Magnoliopsida</taxon>
        <taxon>Liliopsida</taxon>
        <taxon>Poales</taxon>
        <taxon>Poaceae</taxon>
        <taxon>BOP clade</taxon>
        <taxon>Pooideae</taxon>
        <taxon>Triticodae</taxon>
        <taxon>Triticeae</taxon>
        <taxon>Hordeinae</taxon>
        <taxon>Hordeum</taxon>
    </lineage>
</organism>
<dbReference type="Proteomes" id="UP000011116">
    <property type="component" value="Chromosome 2H"/>
</dbReference>
<dbReference type="PANTHER" id="PTHR36482:SF5">
    <property type="entry name" value="23 KDA JASMONATE-INDUCED PROTEIN-LIKE"/>
    <property type="match status" value="1"/>
</dbReference>
<keyword evidence="2" id="KW-1185">Reference proteome</keyword>
<dbReference type="OrthoDB" id="2617878at2759"/>
<dbReference type="RefSeq" id="XP_044970798.1">
    <property type="nucleotide sequence ID" value="XM_045114863.1"/>
</dbReference>
<dbReference type="Gene3D" id="2.60.270.50">
    <property type="match status" value="1"/>
</dbReference>